<keyword evidence="3" id="KW-1185">Reference proteome</keyword>
<feature type="transmembrane region" description="Helical" evidence="1">
    <location>
        <begin position="193"/>
        <end position="212"/>
    </location>
</feature>
<dbReference type="Proteomes" id="UP001501266">
    <property type="component" value="Unassembled WGS sequence"/>
</dbReference>
<evidence type="ECO:0000313" key="2">
    <source>
        <dbReference type="EMBL" id="GAA1424453.1"/>
    </source>
</evidence>
<evidence type="ECO:0000313" key="3">
    <source>
        <dbReference type="Proteomes" id="UP001501266"/>
    </source>
</evidence>
<name>A0ABP4JNY2_9MICO</name>
<evidence type="ECO:0000256" key="1">
    <source>
        <dbReference type="SAM" id="Phobius"/>
    </source>
</evidence>
<feature type="transmembrane region" description="Helical" evidence="1">
    <location>
        <begin position="125"/>
        <end position="149"/>
    </location>
</feature>
<dbReference type="InterPro" id="IPR018750">
    <property type="entry name" value="DUF2306_membrane"/>
</dbReference>
<dbReference type="EMBL" id="BAAAKK010000005">
    <property type="protein sequence ID" value="GAA1424453.1"/>
    <property type="molecule type" value="Genomic_DNA"/>
</dbReference>
<comment type="caution">
    <text evidence="2">The sequence shown here is derived from an EMBL/GenBank/DDBJ whole genome shotgun (WGS) entry which is preliminary data.</text>
</comment>
<feature type="transmembrane region" description="Helical" evidence="1">
    <location>
        <begin position="93"/>
        <end position="113"/>
    </location>
</feature>
<reference evidence="3" key="1">
    <citation type="journal article" date="2019" name="Int. J. Syst. Evol. Microbiol.">
        <title>The Global Catalogue of Microorganisms (GCM) 10K type strain sequencing project: providing services to taxonomists for standard genome sequencing and annotation.</title>
        <authorList>
            <consortium name="The Broad Institute Genomics Platform"/>
            <consortium name="The Broad Institute Genome Sequencing Center for Infectious Disease"/>
            <person name="Wu L."/>
            <person name="Ma J."/>
        </authorList>
    </citation>
    <scope>NUCLEOTIDE SEQUENCE [LARGE SCALE GENOMIC DNA]</scope>
    <source>
        <strain evidence="3">JCM 12398</strain>
    </source>
</reference>
<gene>
    <name evidence="2" type="ORF">GCM10009640_20710</name>
</gene>
<feature type="transmembrane region" description="Helical" evidence="1">
    <location>
        <begin position="57"/>
        <end position="81"/>
    </location>
</feature>
<accession>A0ABP4JNY2</accession>
<dbReference type="RefSeq" id="WP_343920114.1">
    <property type="nucleotide sequence ID" value="NZ_BAAAKK010000005.1"/>
</dbReference>
<keyword evidence="1" id="KW-0812">Transmembrane</keyword>
<feature type="transmembrane region" description="Helical" evidence="1">
    <location>
        <begin position="161"/>
        <end position="181"/>
    </location>
</feature>
<dbReference type="Pfam" id="PF10067">
    <property type="entry name" value="DUF2306"/>
    <property type="match status" value="1"/>
</dbReference>
<organism evidence="2 3">
    <name type="scientific">Agrococcus citreus</name>
    <dbReference type="NCBI Taxonomy" id="84643"/>
    <lineage>
        <taxon>Bacteria</taxon>
        <taxon>Bacillati</taxon>
        <taxon>Actinomycetota</taxon>
        <taxon>Actinomycetes</taxon>
        <taxon>Micrococcales</taxon>
        <taxon>Microbacteriaceae</taxon>
        <taxon>Agrococcus</taxon>
    </lineage>
</organism>
<protein>
    <submittedName>
        <fullName evidence="2">DUF2306 domain-containing protein</fullName>
    </submittedName>
</protein>
<sequence>MALAATQGRAGTSRAVWLIPVGLVLLTMIPIISGALRLTQLSGGPALMPEAARFTDFPVPVIAHIIAGVTFSVVGAFQFVPQLRRGRRSWHRLAGRALIPAGFVVALSALWMATFSELPPGDGPALLVIRWAFGSYMLVALALAVRALVQHRYPAHGAWMTRAYALGVAAGTQAFALIPGSMMFGSSDETSRAVAMTAGWLINLAVAELVIARRRRRAAGSSTSRVVAQAPLPDA</sequence>
<keyword evidence="1" id="KW-0472">Membrane</keyword>
<proteinExistence type="predicted"/>
<feature type="transmembrane region" description="Helical" evidence="1">
    <location>
        <begin position="15"/>
        <end position="37"/>
    </location>
</feature>
<keyword evidence="1" id="KW-1133">Transmembrane helix</keyword>